<dbReference type="InterPro" id="IPR051244">
    <property type="entry name" value="TCAF"/>
</dbReference>
<dbReference type="GO" id="GO:0004553">
    <property type="term" value="F:hydrolase activity, hydrolyzing O-glycosyl compounds"/>
    <property type="evidence" value="ECO:0007669"/>
    <property type="project" value="InterPro"/>
</dbReference>
<evidence type="ECO:0000259" key="2">
    <source>
        <dbReference type="PROSITE" id="PS51723"/>
    </source>
</evidence>
<feature type="signal peptide" evidence="1">
    <location>
        <begin position="1"/>
        <end position="32"/>
    </location>
</feature>
<dbReference type="Gene3D" id="1.10.390.30">
    <property type="entry name" value="Peptidase M60, enhancin-like domain 3"/>
    <property type="match status" value="1"/>
</dbReference>
<keyword evidence="1" id="KW-0732">Signal</keyword>
<dbReference type="Gene3D" id="2.60.120.1250">
    <property type="entry name" value="Peptidase M60, enhancin-like domain 1"/>
    <property type="match status" value="1"/>
</dbReference>
<protein>
    <recommendedName>
        <fullName evidence="2">Peptidase M60 domain-containing protein</fullName>
    </recommendedName>
</protein>
<organism evidence="3 4">
    <name type="scientific">Pandoraea thiooxydans</name>
    <dbReference type="NCBI Taxonomy" id="445709"/>
    <lineage>
        <taxon>Bacteria</taxon>
        <taxon>Pseudomonadati</taxon>
        <taxon>Pseudomonadota</taxon>
        <taxon>Betaproteobacteria</taxon>
        <taxon>Burkholderiales</taxon>
        <taxon>Burkholderiaceae</taxon>
        <taxon>Pandoraea</taxon>
    </lineage>
</organism>
<evidence type="ECO:0000313" key="4">
    <source>
        <dbReference type="Proteomes" id="UP000036700"/>
    </source>
</evidence>
<dbReference type="SMART" id="SM00495">
    <property type="entry name" value="ChtBD3"/>
    <property type="match status" value="1"/>
</dbReference>
<dbReference type="InterPro" id="IPR031161">
    <property type="entry name" value="Peptidase_M60_dom"/>
</dbReference>
<evidence type="ECO:0000256" key="1">
    <source>
        <dbReference type="SAM" id="SignalP"/>
    </source>
</evidence>
<dbReference type="EMBL" id="CP011568">
    <property type="protein sequence ID" value="AKJ67044.1"/>
    <property type="molecule type" value="Genomic_DNA"/>
</dbReference>
<feature type="domain" description="Peptidase M60" evidence="2">
    <location>
        <begin position="82"/>
        <end position="381"/>
    </location>
</feature>
<dbReference type="PANTHER" id="PTHR15730:SF5">
    <property type="entry name" value="SI:CH211-210B2.2-RELATED"/>
    <property type="match status" value="1"/>
</dbReference>
<dbReference type="GO" id="GO:0030246">
    <property type="term" value="F:carbohydrate binding"/>
    <property type="evidence" value="ECO:0007669"/>
    <property type="project" value="InterPro"/>
</dbReference>
<dbReference type="PATRIC" id="fig|445709.3.peg.253"/>
<dbReference type="GO" id="GO:0005975">
    <property type="term" value="P:carbohydrate metabolic process"/>
    <property type="evidence" value="ECO:0007669"/>
    <property type="project" value="InterPro"/>
</dbReference>
<accession>A0A0G3EM30</accession>
<dbReference type="InterPro" id="IPR003610">
    <property type="entry name" value="CBM5/12"/>
</dbReference>
<dbReference type="RefSeq" id="WP_047212571.1">
    <property type="nucleotide sequence ID" value="NZ_CP011568.3"/>
</dbReference>
<proteinExistence type="predicted"/>
<dbReference type="GO" id="GO:0005576">
    <property type="term" value="C:extracellular region"/>
    <property type="evidence" value="ECO:0007669"/>
    <property type="project" value="InterPro"/>
</dbReference>
<gene>
    <name evidence="3" type="ORF">ABW99_01150</name>
</gene>
<dbReference type="SMART" id="SM01276">
    <property type="entry name" value="M60-like"/>
    <property type="match status" value="1"/>
</dbReference>
<dbReference type="Pfam" id="PF22352">
    <property type="entry name" value="K319L-like_PKD"/>
    <property type="match status" value="1"/>
</dbReference>
<keyword evidence="4" id="KW-1185">Reference proteome</keyword>
<dbReference type="Pfam" id="PF13402">
    <property type="entry name" value="Peptidase_M60"/>
    <property type="match status" value="1"/>
</dbReference>
<dbReference type="InterPro" id="IPR042279">
    <property type="entry name" value="Pep_M60_3"/>
</dbReference>
<dbReference type="Gene3D" id="3.40.390.80">
    <property type="entry name" value="Peptidase M60, enhancin-like domain 2"/>
    <property type="match status" value="1"/>
</dbReference>
<sequence>MKENQVCRAHWARLGVAALAAATLLGAAPASAAGQPATGQTGAFGSLPVQAGSIAPARQIEIQQYEADGAMRQADLTRHARNPFQTTGYWVKAGDNLVIDFDDAGVAPGVPVEVWILHPTDNTQRYHYAQKAKLVKGENRIAVEKDGIVNIAYEHTPTGHPLTVTLREGGRALPHFVLGKHTNAQWQEMLATYADSAYVELVSQHAEITVRASHAKHLKDPSELLRTWDRMVPAVQALYGVGVDKNAPHRLDPRPVRIVDAYNGTRQSSDVIVMEGIRFYTDAAAARMIAADALTRNAWTIWGALGQQYLPAPMMWRGSTYGSDDLGALYLQQWLGQQSRYETQGTWDSLKRYFGGEKRDFNRLAHHTQTAMAWQLHLTFGKQLLADIGTAYRQMAAGGTHLPQDPFNKVGEMQQLFMQQASLQSGYNLLPFFEKWGVSIDPQTRHAIESLQLTPLVEPIWENRDSDIRYDLSKKCDIAGIKAQMEPLPAMDGGYRRDVQIPLQAKPVQCGTAKYLWEQIDGPKTLTIADARSARTTVTVPGGLQDGAFKFKLTVSDQRTGATESAVDTFRVVKRLAAVRGPAKVKAGDTVTLDGRVRDVMGFALTFKWRVLDAAGNEAHSGTGSRGKPWQFVAKAPGQYKVFMTAVATKEGWDNSIEVHAEHQLSVEPGANPERQYPDYREGTSYQAGDVVRGRDNRFYQCRSWPRTAWCGSAARAYEPGKGWAWREAWNLFKR</sequence>
<dbReference type="KEGG" id="ptx:ABW99_01150"/>
<dbReference type="Gene3D" id="2.60.40.10">
    <property type="entry name" value="Immunoglobulins"/>
    <property type="match status" value="1"/>
</dbReference>
<dbReference type="OrthoDB" id="9775889at2"/>
<dbReference type="PANTHER" id="PTHR15730">
    <property type="entry name" value="EXPERIMENTAL AUTOIMMUNE PROSTATITIS ANTIGEN 2-RELATED"/>
    <property type="match status" value="1"/>
</dbReference>
<dbReference type="AlphaFoldDB" id="A0A0G3EM30"/>
<dbReference type="InterPro" id="IPR013783">
    <property type="entry name" value="Ig-like_fold"/>
</dbReference>
<feature type="chain" id="PRO_5002553503" description="Peptidase M60 domain-containing protein" evidence="1">
    <location>
        <begin position="33"/>
        <end position="735"/>
    </location>
</feature>
<name>A0A0G3EM30_9BURK</name>
<dbReference type="STRING" id="445709.ABW99_01150"/>
<evidence type="ECO:0000313" key="3">
    <source>
        <dbReference type="EMBL" id="AKJ67044.1"/>
    </source>
</evidence>
<dbReference type="Proteomes" id="UP000036700">
    <property type="component" value="Chromosome"/>
</dbReference>
<reference evidence="4" key="1">
    <citation type="submission" date="2015-06" db="EMBL/GenBank/DDBJ databases">
        <authorList>
            <person name="Lim Y.L."/>
            <person name="Ee R."/>
            <person name="Yong D."/>
            <person name="How K.Y."/>
            <person name="Yin W.F."/>
            <person name="Chan K.G."/>
        </authorList>
    </citation>
    <scope>NUCLEOTIDE SEQUENCE [LARGE SCALE GENOMIC DNA]</scope>
    <source>
        <strain evidence="4">DSM 25325</strain>
    </source>
</reference>
<dbReference type="PROSITE" id="PS51723">
    <property type="entry name" value="PEPTIDASE_M60"/>
    <property type="match status" value="1"/>
</dbReference>